<organism evidence="2">
    <name type="scientific">Diabrotica virgifera virgifera</name>
    <name type="common">western corn rootworm</name>
    <dbReference type="NCBI Taxonomy" id="50390"/>
    <lineage>
        <taxon>Eukaryota</taxon>
        <taxon>Metazoa</taxon>
        <taxon>Ecdysozoa</taxon>
        <taxon>Arthropoda</taxon>
        <taxon>Hexapoda</taxon>
        <taxon>Insecta</taxon>
        <taxon>Pterygota</taxon>
        <taxon>Neoptera</taxon>
        <taxon>Endopterygota</taxon>
        <taxon>Coleoptera</taxon>
        <taxon>Polyphaga</taxon>
        <taxon>Cucujiformia</taxon>
        <taxon>Chrysomeloidea</taxon>
        <taxon>Chrysomelidae</taxon>
        <taxon>Galerucinae</taxon>
        <taxon>Diabroticina</taxon>
        <taxon>Diabroticites</taxon>
        <taxon>Diabrotica</taxon>
    </lineage>
</organism>
<reference evidence="2" key="1">
    <citation type="submission" date="2025-08" db="UniProtKB">
        <authorList>
            <consortium name="RefSeq"/>
        </authorList>
    </citation>
    <scope>IDENTIFICATION</scope>
    <source>
        <tissue evidence="2">Whole insect</tissue>
    </source>
</reference>
<dbReference type="RefSeq" id="XP_028146486.1">
    <property type="nucleotide sequence ID" value="XM_028290685.1"/>
</dbReference>
<feature type="compositionally biased region" description="Basic and acidic residues" evidence="1">
    <location>
        <begin position="101"/>
        <end position="121"/>
    </location>
</feature>
<feature type="compositionally biased region" description="Basic and acidic residues" evidence="1">
    <location>
        <begin position="50"/>
        <end position="93"/>
    </location>
</feature>
<evidence type="ECO:0000313" key="2">
    <source>
        <dbReference type="RefSeq" id="XP_028146486.1"/>
    </source>
</evidence>
<dbReference type="InParanoid" id="A0A6P7GAY2"/>
<name>A0A6P7GAY2_DIAVI</name>
<gene>
    <name evidence="2" type="primary">LOC114339989</name>
</gene>
<accession>A0A6P7GAY2</accession>
<feature type="compositionally biased region" description="Basic residues" evidence="1">
    <location>
        <begin position="122"/>
        <end position="131"/>
    </location>
</feature>
<dbReference type="AlphaFoldDB" id="A0A6P7GAY2"/>
<feature type="compositionally biased region" description="Basic and acidic residues" evidence="1">
    <location>
        <begin position="27"/>
        <end position="39"/>
    </location>
</feature>
<feature type="compositionally biased region" description="Basic and acidic residues" evidence="1">
    <location>
        <begin position="138"/>
        <end position="159"/>
    </location>
</feature>
<sequence>MGAKQSKRSVDITNTPTKGEVEAVGEGEGRVVKIGDADIKATTNGAVPHTDLEIGEKDENEKDLTAEKENKEENVVEVKENGVSESEDAKTPESESENVNESEKSIENTENKTEETAEAKKQKEKKKKKWSFRSISFSKKDKSKPSKDSEKNGDVKEVAEEVSNNFLS</sequence>
<evidence type="ECO:0000256" key="1">
    <source>
        <dbReference type="SAM" id="MobiDB-lite"/>
    </source>
</evidence>
<protein>
    <submittedName>
        <fullName evidence="2">A-kinase anchor protein 200-like</fullName>
    </submittedName>
</protein>
<proteinExistence type="predicted"/>
<feature type="region of interest" description="Disordered" evidence="1">
    <location>
        <begin position="1"/>
        <end position="168"/>
    </location>
</feature>